<feature type="region of interest" description="Disordered" evidence="1">
    <location>
        <begin position="23"/>
        <end position="105"/>
    </location>
</feature>
<dbReference type="PANTHER" id="PTHR24114:SF37">
    <property type="entry name" value="LEUCINE-RICH REPEAT-CONTAINING PROTEIN 74B"/>
    <property type="match status" value="1"/>
</dbReference>
<keyword evidence="3" id="KW-1185">Reference proteome</keyword>
<dbReference type="InterPro" id="IPR052394">
    <property type="entry name" value="LRR-containing"/>
</dbReference>
<dbReference type="InterPro" id="IPR032675">
    <property type="entry name" value="LRR_dom_sf"/>
</dbReference>
<sequence length="398" mass="42942">MVVKKLAKESQLPSVLEDNVAEMEGELLGESEQLGGIGSRPPSRPRKLYSRGSVDSQTVTRLDTASHISQSRLSGEELTDKGGESGEGQQCEDSSEDTEGGPMRAAEDQDYDMDLEMEDEKVPYDPTGETCYRAACKIFGVVPVSFCLGNMHTSEMNMMHHGLGPQGTKALAVPLVTNTSILKLNLRDNRMESLGGAAMAEMLKENCYITEMDLSDNRLGLYGAQAISSMLMENSTLVSINLSGNDFDDHAATYLAEALTANQKVEALDLSYNRMGNVAGELLGNAISENTAVKDLNLSWNCIRGNGAVSLATGLGANIFLRKVDLSYNGLGKEGAVAMGEALKMARNPMQIAGCYGILKAIQENPESAVEFLDFSDIPVNQEFTDLHKEVKRCPTCG</sequence>
<proteinExistence type="predicted"/>
<gene>
    <name evidence="2" type="ORF">SKAU_G00009360</name>
</gene>
<dbReference type="SMART" id="SM00368">
    <property type="entry name" value="LRR_RI"/>
    <property type="match status" value="6"/>
</dbReference>
<dbReference type="Proteomes" id="UP001152622">
    <property type="component" value="Chromosome 1"/>
</dbReference>
<protein>
    <recommendedName>
        <fullName evidence="4">Leucine-rich repeat-containing protein 74B</fullName>
    </recommendedName>
</protein>
<dbReference type="InterPro" id="IPR001611">
    <property type="entry name" value="Leu-rich_rpt"/>
</dbReference>
<feature type="compositionally biased region" description="Polar residues" evidence="1">
    <location>
        <begin position="53"/>
        <end position="73"/>
    </location>
</feature>
<evidence type="ECO:0000313" key="2">
    <source>
        <dbReference type="EMBL" id="KAJ8380158.1"/>
    </source>
</evidence>
<evidence type="ECO:0000313" key="3">
    <source>
        <dbReference type="Proteomes" id="UP001152622"/>
    </source>
</evidence>
<evidence type="ECO:0000256" key="1">
    <source>
        <dbReference type="SAM" id="MobiDB-lite"/>
    </source>
</evidence>
<dbReference type="EMBL" id="JAINUF010000001">
    <property type="protein sequence ID" value="KAJ8380158.1"/>
    <property type="molecule type" value="Genomic_DNA"/>
</dbReference>
<reference evidence="2" key="1">
    <citation type="journal article" date="2023" name="Science">
        <title>Genome structures resolve the early diversification of teleost fishes.</title>
        <authorList>
            <person name="Parey E."/>
            <person name="Louis A."/>
            <person name="Montfort J."/>
            <person name="Bouchez O."/>
            <person name="Roques C."/>
            <person name="Iampietro C."/>
            <person name="Lluch J."/>
            <person name="Castinel A."/>
            <person name="Donnadieu C."/>
            <person name="Desvignes T."/>
            <person name="Floi Bucao C."/>
            <person name="Jouanno E."/>
            <person name="Wen M."/>
            <person name="Mejri S."/>
            <person name="Dirks R."/>
            <person name="Jansen H."/>
            <person name="Henkel C."/>
            <person name="Chen W.J."/>
            <person name="Zahm M."/>
            <person name="Cabau C."/>
            <person name="Klopp C."/>
            <person name="Thompson A.W."/>
            <person name="Robinson-Rechavi M."/>
            <person name="Braasch I."/>
            <person name="Lecointre G."/>
            <person name="Bobe J."/>
            <person name="Postlethwait J.H."/>
            <person name="Berthelot C."/>
            <person name="Roest Crollius H."/>
            <person name="Guiguen Y."/>
        </authorList>
    </citation>
    <scope>NUCLEOTIDE SEQUENCE</scope>
    <source>
        <strain evidence="2">WJC10195</strain>
    </source>
</reference>
<accession>A0A9Q1JC08</accession>
<name>A0A9Q1JC08_SYNKA</name>
<dbReference type="OrthoDB" id="76105at2759"/>
<comment type="caution">
    <text evidence="2">The sequence shown here is derived from an EMBL/GenBank/DDBJ whole genome shotgun (WGS) entry which is preliminary data.</text>
</comment>
<dbReference type="SUPFAM" id="SSF52047">
    <property type="entry name" value="RNI-like"/>
    <property type="match status" value="1"/>
</dbReference>
<dbReference type="PANTHER" id="PTHR24114">
    <property type="entry name" value="LEUCINE RICH REPEAT FAMILY PROTEIN"/>
    <property type="match status" value="1"/>
</dbReference>
<dbReference type="Gene3D" id="3.80.10.10">
    <property type="entry name" value="Ribonuclease Inhibitor"/>
    <property type="match status" value="2"/>
</dbReference>
<organism evidence="2 3">
    <name type="scientific">Synaphobranchus kaupii</name>
    <name type="common">Kaup's arrowtooth eel</name>
    <dbReference type="NCBI Taxonomy" id="118154"/>
    <lineage>
        <taxon>Eukaryota</taxon>
        <taxon>Metazoa</taxon>
        <taxon>Chordata</taxon>
        <taxon>Craniata</taxon>
        <taxon>Vertebrata</taxon>
        <taxon>Euteleostomi</taxon>
        <taxon>Actinopterygii</taxon>
        <taxon>Neopterygii</taxon>
        <taxon>Teleostei</taxon>
        <taxon>Anguilliformes</taxon>
        <taxon>Synaphobranchidae</taxon>
        <taxon>Synaphobranchus</taxon>
    </lineage>
</organism>
<feature type="compositionally biased region" description="Basic and acidic residues" evidence="1">
    <location>
        <begin position="74"/>
        <end position="84"/>
    </location>
</feature>
<dbReference type="Pfam" id="PF13516">
    <property type="entry name" value="LRR_6"/>
    <property type="match status" value="6"/>
</dbReference>
<dbReference type="AlphaFoldDB" id="A0A9Q1JC08"/>
<evidence type="ECO:0008006" key="4">
    <source>
        <dbReference type="Google" id="ProtNLM"/>
    </source>
</evidence>